<feature type="compositionally biased region" description="Basic and acidic residues" evidence="1">
    <location>
        <begin position="198"/>
        <end position="209"/>
    </location>
</feature>
<comment type="caution">
    <text evidence="2">The sequence shown here is derived from an EMBL/GenBank/DDBJ whole genome shotgun (WGS) entry which is preliminary data.</text>
</comment>
<accession>A0A9N7TW45</accession>
<sequence length="217" mass="24079">MVWHTGKQEVIASSVSVSSRLSLGVIFWSRGQNRSGPVRSGQFRSLLTMLVRFIDSGELGFWDIVGVILTSALVHGDFGHNMREREEVETKEDGMLRRGEEDRRRSMGVDECFRTMDRGSDKCTVTVNNLHLHKALELLTTLPCTPPANNRLISFASSIMVSSSISSSRPPRLGTAQPSVRHRVASLQVLTTPSAKAVEMDEKEADKRSHAFCTPPQ</sequence>
<keyword evidence="3" id="KW-1185">Reference proteome</keyword>
<feature type="region of interest" description="Disordered" evidence="1">
    <location>
        <begin position="195"/>
        <end position="217"/>
    </location>
</feature>
<dbReference type="AlphaFoldDB" id="A0A9N7TW45"/>
<evidence type="ECO:0000313" key="3">
    <source>
        <dbReference type="Proteomes" id="UP001153269"/>
    </source>
</evidence>
<proteinExistence type="predicted"/>
<evidence type="ECO:0000313" key="2">
    <source>
        <dbReference type="EMBL" id="CAB1419204.1"/>
    </source>
</evidence>
<organism evidence="2 3">
    <name type="scientific">Pleuronectes platessa</name>
    <name type="common">European plaice</name>
    <dbReference type="NCBI Taxonomy" id="8262"/>
    <lineage>
        <taxon>Eukaryota</taxon>
        <taxon>Metazoa</taxon>
        <taxon>Chordata</taxon>
        <taxon>Craniata</taxon>
        <taxon>Vertebrata</taxon>
        <taxon>Euteleostomi</taxon>
        <taxon>Actinopterygii</taxon>
        <taxon>Neopterygii</taxon>
        <taxon>Teleostei</taxon>
        <taxon>Neoteleostei</taxon>
        <taxon>Acanthomorphata</taxon>
        <taxon>Carangaria</taxon>
        <taxon>Pleuronectiformes</taxon>
        <taxon>Pleuronectoidei</taxon>
        <taxon>Pleuronectidae</taxon>
        <taxon>Pleuronectes</taxon>
    </lineage>
</organism>
<evidence type="ECO:0000256" key="1">
    <source>
        <dbReference type="SAM" id="MobiDB-lite"/>
    </source>
</evidence>
<protein>
    <submittedName>
        <fullName evidence="2">Uncharacterized protein</fullName>
    </submittedName>
</protein>
<dbReference type="Proteomes" id="UP001153269">
    <property type="component" value="Unassembled WGS sequence"/>
</dbReference>
<dbReference type="EMBL" id="CADEAL010000372">
    <property type="protein sequence ID" value="CAB1419204.1"/>
    <property type="molecule type" value="Genomic_DNA"/>
</dbReference>
<reference evidence="2" key="1">
    <citation type="submission" date="2020-03" db="EMBL/GenBank/DDBJ databases">
        <authorList>
            <person name="Weist P."/>
        </authorList>
    </citation>
    <scope>NUCLEOTIDE SEQUENCE</scope>
</reference>
<name>A0A9N7TW45_PLEPL</name>
<gene>
    <name evidence="2" type="ORF">PLEPLA_LOCUS7032</name>
</gene>